<evidence type="ECO:0000256" key="4">
    <source>
        <dbReference type="ARBA" id="ARBA00022960"/>
    </source>
</evidence>
<dbReference type="GO" id="GO:0009252">
    <property type="term" value="P:peptidoglycan biosynthetic process"/>
    <property type="evidence" value="ECO:0007669"/>
    <property type="project" value="UniProtKB-KW"/>
</dbReference>
<dbReference type="PRINTS" id="PR01806">
    <property type="entry name" value="VIRFACTRMVIN"/>
</dbReference>
<dbReference type="Pfam" id="PF03023">
    <property type="entry name" value="MurJ"/>
    <property type="match status" value="1"/>
</dbReference>
<feature type="transmembrane region" description="Helical" evidence="8">
    <location>
        <begin position="100"/>
        <end position="126"/>
    </location>
</feature>
<evidence type="ECO:0000313" key="10">
    <source>
        <dbReference type="Proteomes" id="UP000271624"/>
    </source>
</evidence>
<dbReference type="EMBL" id="RSCL01000014">
    <property type="protein sequence ID" value="RUT03110.1"/>
    <property type="molecule type" value="Genomic_DNA"/>
</dbReference>
<dbReference type="Proteomes" id="UP000271624">
    <property type="component" value="Unassembled WGS sequence"/>
</dbReference>
<keyword evidence="2" id="KW-1003">Cell membrane</keyword>
<dbReference type="GO" id="GO:0034204">
    <property type="term" value="P:lipid translocation"/>
    <property type="evidence" value="ECO:0007669"/>
    <property type="project" value="TreeGrafter"/>
</dbReference>
<comment type="subcellular location">
    <subcellularLocation>
        <location evidence="1">Cell membrane</location>
        <topology evidence="1">Multi-pass membrane protein</topology>
    </subcellularLocation>
</comment>
<keyword evidence="10" id="KW-1185">Reference proteome</keyword>
<evidence type="ECO:0000256" key="1">
    <source>
        <dbReference type="ARBA" id="ARBA00004651"/>
    </source>
</evidence>
<feature type="transmembrane region" description="Helical" evidence="8">
    <location>
        <begin position="242"/>
        <end position="262"/>
    </location>
</feature>
<feature type="transmembrane region" description="Helical" evidence="8">
    <location>
        <begin position="284"/>
        <end position="305"/>
    </location>
</feature>
<evidence type="ECO:0000256" key="6">
    <source>
        <dbReference type="ARBA" id="ARBA00022989"/>
    </source>
</evidence>
<gene>
    <name evidence="9" type="ORF">DSM106972_054180</name>
</gene>
<name>A0A3S1CK21_9CYAN</name>
<keyword evidence="6 8" id="KW-1133">Transmembrane helix</keyword>
<dbReference type="InterPro" id="IPR004268">
    <property type="entry name" value="MurJ"/>
</dbReference>
<dbReference type="NCBIfam" id="TIGR01695">
    <property type="entry name" value="murJ_mviN"/>
    <property type="match status" value="1"/>
</dbReference>
<proteinExistence type="predicted"/>
<keyword evidence="4" id="KW-0133">Cell shape</keyword>
<accession>A0A3S1CK21</accession>
<feature type="transmembrane region" description="Helical" evidence="8">
    <location>
        <begin position="326"/>
        <end position="350"/>
    </location>
</feature>
<feature type="transmembrane region" description="Helical" evidence="8">
    <location>
        <begin position="200"/>
        <end position="221"/>
    </location>
</feature>
<dbReference type="AlphaFoldDB" id="A0A3S1CK21"/>
<dbReference type="PANTHER" id="PTHR47019">
    <property type="entry name" value="LIPID II FLIPPASE MURJ"/>
    <property type="match status" value="1"/>
</dbReference>
<reference evidence="9" key="2">
    <citation type="journal article" date="2019" name="Genome Biol. Evol.">
        <title>Day and night: Metabolic profiles and evolutionary relationships of six axenic non-marine cyanobacteria.</title>
        <authorList>
            <person name="Will S.E."/>
            <person name="Henke P."/>
            <person name="Boedeker C."/>
            <person name="Huang S."/>
            <person name="Brinkmann H."/>
            <person name="Rohde M."/>
            <person name="Jarek M."/>
            <person name="Friedl T."/>
            <person name="Seufert S."/>
            <person name="Schumacher M."/>
            <person name="Overmann J."/>
            <person name="Neumann-Schaal M."/>
            <person name="Petersen J."/>
        </authorList>
    </citation>
    <scope>NUCLEOTIDE SEQUENCE [LARGE SCALE GENOMIC DNA]</scope>
    <source>
        <strain evidence="9">PCC 7102</strain>
    </source>
</reference>
<dbReference type="PANTHER" id="PTHR47019:SF1">
    <property type="entry name" value="LIPID II FLIPPASE MURJ"/>
    <property type="match status" value="1"/>
</dbReference>
<dbReference type="RefSeq" id="WP_127083707.1">
    <property type="nucleotide sequence ID" value="NZ_RSCL01000014.1"/>
</dbReference>
<feature type="transmembrane region" description="Helical" evidence="8">
    <location>
        <begin position="420"/>
        <end position="441"/>
    </location>
</feature>
<evidence type="ECO:0000256" key="3">
    <source>
        <dbReference type="ARBA" id="ARBA00022692"/>
    </source>
</evidence>
<feature type="transmembrane region" description="Helical" evidence="8">
    <location>
        <begin position="146"/>
        <end position="166"/>
    </location>
</feature>
<comment type="caution">
    <text evidence="9">The sequence shown here is derived from an EMBL/GenBank/DDBJ whole genome shotgun (WGS) entry which is preliminary data.</text>
</comment>
<feature type="transmembrane region" description="Helical" evidence="8">
    <location>
        <begin position="395"/>
        <end position="414"/>
    </location>
</feature>
<feature type="transmembrane region" description="Helical" evidence="8">
    <location>
        <begin position="173"/>
        <end position="194"/>
    </location>
</feature>
<keyword evidence="3 8" id="KW-0812">Transmembrane</keyword>
<keyword evidence="7 8" id="KW-0472">Membrane</keyword>
<dbReference type="GO" id="GO:0008360">
    <property type="term" value="P:regulation of cell shape"/>
    <property type="evidence" value="ECO:0007669"/>
    <property type="project" value="UniProtKB-KW"/>
</dbReference>
<evidence type="ECO:0000256" key="5">
    <source>
        <dbReference type="ARBA" id="ARBA00022984"/>
    </source>
</evidence>
<keyword evidence="5" id="KW-0573">Peptidoglycan synthesis</keyword>
<evidence type="ECO:0000313" key="9">
    <source>
        <dbReference type="EMBL" id="RUT03110.1"/>
    </source>
</evidence>
<evidence type="ECO:0000256" key="8">
    <source>
        <dbReference type="SAM" id="Phobius"/>
    </source>
</evidence>
<evidence type="ECO:0000256" key="7">
    <source>
        <dbReference type="ARBA" id="ARBA00023136"/>
    </source>
</evidence>
<dbReference type="GO" id="GO:0005886">
    <property type="term" value="C:plasma membrane"/>
    <property type="evidence" value="ECO:0007669"/>
    <property type="project" value="UniProtKB-SubCell"/>
</dbReference>
<organism evidence="9 10">
    <name type="scientific">Dulcicalothrix desertica PCC 7102</name>
    <dbReference type="NCBI Taxonomy" id="232991"/>
    <lineage>
        <taxon>Bacteria</taxon>
        <taxon>Bacillati</taxon>
        <taxon>Cyanobacteriota</taxon>
        <taxon>Cyanophyceae</taxon>
        <taxon>Nostocales</taxon>
        <taxon>Calotrichaceae</taxon>
        <taxon>Dulcicalothrix</taxon>
    </lineage>
</organism>
<protein>
    <submittedName>
        <fullName evidence="9">Putative lipid II flippase MurJ</fullName>
    </submittedName>
</protein>
<dbReference type="GO" id="GO:0015648">
    <property type="term" value="F:lipid-linked peptidoglycan transporter activity"/>
    <property type="evidence" value="ECO:0007669"/>
    <property type="project" value="TreeGrafter"/>
</dbReference>
<feature type="transmembrane region" description="Helical" evidence="8">
    <location>
        <begin position="21"/>
        <end position="40"/>
    </location>
</feature>
<dbReference type="InterPro" id="IPR051050">
    <property type="entry name" value="Lipid_II_flippase_MurJ/MviN"/>
</dbReference>
<feature type="transmembrane region" description="Helical" evidence="8">
    <location>
        <begin position="60"/>
        <end position="79"/>
    </location>
</feature>
<evidence type="ECO:0000256" key="2">
    <source>
        <dbReference type="ARBA" id="ARBA00022475"/>
    </source>
</evidence>
<feature type="transmembrane region" description="Helical" evidence="8">
    <location>
        <begin position="370"/>
        <end position="388"/>
    </location>
</feature>
<sequence>MYLTKILSLWNRLTTGSTNRKILGAAITVGLGVGFSKGIAVLKELVVAWKFGTGDELDAYFIAIMVPFFIINIVAGALNEALVPTYIQVLEKEGKKSAQSLLSGAMSLALSLLVITAILIVVAAPIYVPLITKGFNTQKTELTFHLIYAVSPFVLISGCIIIFSSILNARERFALSAFTPTLTPAATIVFLLSLESWKTFSLVAGLLGGTTLEIIILGLELKRQGISVLPKWHGFSKNLRQVVAQYLPSVTAAFLMCSTGIVDQSMAAMLAPGSVAALNYADKVVVLPIFLTTTALNTAVTPYFSKMVAHHDWQGVLHTLKHYLRLIFLVTLPFTALLLLASETIVKLLLQRGSFTPEDTQLVSQIQNCYALQIPFYVGAVFLVQLIISIKKNRILMWGSALNLIVNVIGNYTLMHFFGIQGIALSTSIVYLVSFIFLLLFSFKYLKEITSNSKSEVNL</sequence>
<reference evidence="9" key="1">
    <citation type="submission" date="2018-12" db="EMBL/GenBank/DDBJ databases">
        <authorList>
            <person name="Will S."/>
            <person name="Neumann-Schaal M."/>
            <person name="Henke P."/>
        </authorList>
    </citation>
    <scope>NUCLEOTIDE SEQUENCE</scope>
    <source>
        <strain evidence="9">PCC 7102</strain>
    </source>
</reference>
<dbReference type="OrthoDB" id="9804143at2"/>